<organism evidence="1 2">
    <name type="scientific">Bacillus phage Hakuna</name>
    <dbReference type="NCBI Taxonomy" id="1486659"/>
    <lineage>
        <taxon>Viruses</taxon>
        <taxon>Duplodnaviria</taxon>
        <taxon>Heunggongvirae</taxon>
        <taxon>Uroviricota</taxon>
        <taxon>Caudoviricetes</taxon>
        <taxon>Herelleviridae</taxon>
        <taxon>Bastillevirinae</taxon>
        <taxon>Wphvirus</taxon>
        <taxon>Wphvirus hakuna</taxon>
    </lineage>
</organism>
<dbReference type="KEGG" id="vg:19526138"/>
<accession>A0A024B1Y5</accession>
<reference evidence="2" key="1">
    <citation type="submission" date="2014-09" db="EMBL/GenBank/DDBJ databases">
        <authorList>
            <person name="Sauder A.B."/>
            <person name="McKenzie Q.R."/>
            <person name="Temple L.M."/>
            <person name="Alexis B.K."/>
            <person name="Al-Atrache Z."/>
            <person name="Lewis L.O."/>
            <person name="Loesser-Casey K.E."/>
            <person name="Mitchell K.J."/>
        </authorList>
    </citation>
    <scope>NUCLEOTIDE SEQUENCE [LARGE SCALE GENOMIC DNA]</scope>
</reference>
<dbReference type="Proteomes" id="UP000026900">
    <property type="component" value="Segment"/>
</dbReference>
<keyword evidence="2" id="KW-1185">Reference proteome</keyword>
<sequence>MTEHKFTEVEAARVMKIVVGDKAGAFPMEDEILMTSILNDVLTKDTVNETKDVITKTEEILRRLHVALQEKKLANKVKEEVDKLVDAINTLYPEESRHYRVDAVRKAGFKTAEFKVHKHDILVNQFKKYLEVK</sequence>
<name>A0A024B1Y5_9CAUD</name>
<dbReference type="EMBL" id="KJ489399">
    <property type="protein sequence ID" value="AHZ10156.1"/>
    <property type="molecule type" value="Genomic_DNA"/>
</dbReference>
<dbReference type="RefSeq" id="YP_009036587.1">
    <property type="nucleotide sequence ID" value="NC_024213.1"/>
</dbReference>
<protein>
    <submittedName>
        <fullName evidence="1">Uncharacterized protein</fullName>
    </submittedName>
</protein>
<evidence type="ECO:0000313" key="1">
    <source>
        <dbReference type="EMBL" id="AHZ10156.1"/>
    </source>
</evidence>
<dbReference type="GeneID" id="19526138"/>
<evidence type="ECO:0000313" key="2">
    <source>
        <dbReference type="Proteomes" id="UP000026900"/>
    </source>
</evidence>
<proteinExistence type="predicted"/>